<dbReference type="SFLD" id="SFLDG01386">
    <property type="entry name" value="main_SPASM_domain-containing"/>
    <property type="match status" value="1"/>
</dbReference>
<evidence type="ECO:0000313" key="7">
    <source>
        <dbReference type="EMBL" id="SDP81052.1"/>
    </source>
</evidence>
<dbReference type="InterPro" id="IPR058240">
    <property type="entry name" value="rSAM_sf"/>
</dbReference>
<dbReference type="SFLD" id="SFLDS00029">
    <property type="entry name" value="Radical_SAM"/>
    <property type="match status" value="1"/>
</dbReference>
<dbReference type="EMBL" id="FNJI01000061">
    <property type="protein sequence ID" value="SDP81052.1"/>
    <property type="molecule type" value="Genomic_DNA"/>
</dbReference>
<dbReference type="NCBIfam" id="TIGR04085">
    <property type="entry name" value="rSAM_more_4Fe4S"/>
    <property type="match status" value="1"/>
</dbReference>
<gene>
    <name evidence="7" type="ORF">SAMN05660330_04202</name>
</gene>
<keyword evidence="8" id="KW-1185">Reference proteome</keyword>
<dbReference type="InterPro" id="IPR023885">
    <property type="entry name" value="4Fe4S-binding_SPASM_dom"/>
</dbReference>
<accession>A0A1H0VR37</accession>
<comment type="cofactor">
    <cofactor evidence="1">
        <name>[4Fe-4S] cluster</name>
        <dbReference type="ChEBI" id="CHEBI:49883"/>
    </cofactor>
</comment>
<dbReference type="CDD" id="cd01335">
    <property type="entry name" value="Radical_SAM"/>
    <property type="match status" value="1"/>
</dbReference>
<dbReference type="PANTHER" id="PTHR11228:SF7">
    <property type="entry name" value="PQQA PEPTIDE CYCLASE"/>
    <property type="match status" value="1"/>
</dbReference>
<evidence type="ECO:0000256" key="3">
    <source>
        <dbReference type="ARBA" id="ARBA00022723"/>
    </source>
</evidence>
<dbReference type="InterPro" id="IPR007197">
    <property type="entry name" value="rSAM"/>
</dbReference>
<name>A0A1H0VR37_9BACT</name>
<dbReference type="Pfam" id="PF13186">
    <property type="entry name" value="SPASM"/>
    <property type="match status" value="1"/>
</dbReference>
<evidence type="ECO:0000313" key="8">
    <source>
        <dbReference type="Proteomes" id="UP000199073"/>
    </source>
</evidence>
<evidence type="ECO:0000259" key="6">
    <source>
        <dbReference type="PROSITE" id="PS51918"/>
    </source>
</evidence>
<dbReference type="AlphaFoldDB" id="A0A1H0VR37"/>
<keyword evidence="3" id="KW-0479">Metal-binding</keyword>
<protein>
    <submittedName>
        <fullName evidence="7">Radical SAM additional 4Fe4S-binding SPASM domain-containing protein</fullName>
    </submittedName>
</protein>
<dbReference type="SMART" id="SM00729">
    <property type="entry name" value="Elp3"/>
    <property type="match status" value="1"/>
</dbReference>
<dbReference type="GO" id="GO:0051536">
    <property type="term" value="F:iron-sulfur cluster binding"/>
    <property type="evidence" value="ECO:0007669"/>
    <property type="project" value="UniProtKB-KW"/>
</dbReference>
<dbReference type="PROSITE" id="PS51918">
    <property type="entry name" value="RADICAL_SAM"/>
    <property type="match status" value="1"/>
</dbReference>
<dbReference type="InterPro" id="IPR050377">
    <property type="entry name" value="Radical_SAM_PqqE_MftC-like"/>
</dbReference>
<evidence type="ECO:0000256" key="2">
    <source>
        <dbReference type="ARBA" id="ARBA00022691"/>
    </source>
</evidence>
<reference evidence="7 8" key="1">
    <citation type="submission" date="2016-10" db="EMBL/GenBank/DDBJ databases">
        <authorList>
            <person name="de Groot N.N."/>
        </authorList>
    </citation>
    <scope>NUCLEOTIDE SEQUENCE [LARGE SCALE GENOMIC DNA]</scope>
    <source>
        <strain evidence="7 8">DSM 12130</strain>
    </source>
</reference>
<keyword evidence="5" id="KW-0411">Iron-sulfur</keyword>
<keyword evidence="2" id="KW-0949">S-adenosyl-L-methionine</keyword>
<evidence type="ECO:0000256" key="4">
    <source>
        <dbReference type="ARBA" id="ARBA00023004"/>
    </source>
</evidence>
<sequence length="445" mass="51110">MLNKLKHLTAPLSINFEITERCNLKCSFCYCSSEEYKQQFSGNDTFDSSYFSRLTDILDILKKSGVFEIRFFGGEFSIYPKWKELMAYAHDLDFFISFVSNGVLFSNEDINFFQDVGITSCAISLHGDESTHDNITGIRGSFKRTINTIKNLQAKGIDVSVPFTPNVLNIDSFEKYCDLLIEDHGISGIGVNRLFPCDGFKPLTLNDYKKIFKVIERVRSKHGLTINFIDSFPRCQVDVKYWNYVTNCSQGVAFGQVNYNGDVKNCSSICENLGNLFEDDLTTIWNKRLFHFRNLEYLPLSCKICPVFCGGGCIASRTTKKNFQSDIFIPRKEEESIKDTLIITIANYLKKYKYHKIQSKSIEKRTSKKYTITDTPKIGKHKYRKENEDYIVMIEKNGIFFVDETTIKLLPELNGKNTIIEVANKYMLKVDEVISIVNGFLSPSR</sequence>
<evidence type="ECO:0000256" key="1">
    <source>
        <dbReference type="ARBA" id="ARBA00001966"/>
    </source>
</evidence>
<dbReference type="SUPFAM" id="SSF102114">
    <property type="entry name" value="Radical SAM enzymes"/>
    <property type="match status" value="1"/>
</dbReference>
<dbReference type="RefSeq" id="WP_092226057.1">
    <property type="nucleotide sequence ID" value="NZ_FNJI01000061.1"/>
</dbReference>
<dbReference type="GO" id="GO:0046872">
    <property type="term" value="F:metal ion binding"/>
    <property type="evidence" value="ECO:0007669"/>
    <property type="project" value="UniProtKB-KW"/>
</dbReference>
<dbReference type="OrthoDB" id="9782387at2"/>
<dbReference type="STRING" id="91360.SAMN05660330_04202"/>
<evidence type="ECO:0000256" key="5">
    <source>
        <dbReference type="ARBA" id="ARBA00023014"/>
    </source>
</evidence>
<dbReference type="InterPro" id="IPR006638">
    <property type="entry name" value="Elp3/MiaA/NifB-like_rSAM"/>
</dbReference>
<organism evidence="7 8">
    <name type="scientific">Desulforhopalus singaporensis</name>
    <dbReference type="NCBI Taxonomy" id="91360"/>
    <lineage>
        <taxon>Bacteria</taxon>
        <taxon>Pseudomonadati</taxon>
        <taxon>Thermodesulfobacteriota</taxon>
        <taxon>Desulfobulbia</taxon>
        <taxon>Desulfobulbales</taxon>
        <taxon>Desulfocapsaceae</taxon>
        <taxon>Desulforhopalus</taxon>
    </lineage>
</organism>
<dbReference type="GO" id="GO:0003824">
    <property type="term" value="F:catalytic activity"/>
    <property type="evidence" value="ECO:0007669"/>
    <property type="project" value="InterPro"/>
</dbReference>
<dbReference type="InterPro" id="IPR013785">
    <property type="entry name" value="Aldolase_TIM"/>
</dbReference>
<proteinExistence type="predicted"/>
<dbReference type="Proteomes" id="UP000199073">
    <property type="component" value="Unassembled WGS sequence"/>
</dbReference>
<keyword evidence="4" id="KW-0408">Iron</keyword>
<dbReference type="Gene3D" id="3.20.20.70">
    <property type="entry name" value="Aldolase class I"/>
    <property type="match status" value="1"/>
</dbReference>
<dbReference type="PANTHER" id="PTHR11228">
    <property type="entry name" value="RADICAL SAM DOMAIN PROTEIN"/>
    <property type="match status" value="1"/>
</dbReference>
<feature type="domain" description="Radical SAM core" evidence="6">
    <location>
        <begin position="8"/>
        <end position="227"/>
    </location>
</feature>
<dbReference type="SFLD" id="SFLDG01067">
    <property type="entry name" value="SPASM/twitch_domain_containing"/>
    <property type="match status" value="1"/>
</dbReference>
<dbReference type="Pfam" id="PF04055">
    <property type="entry name" value="Radical_SAM"/>
    <property type="match status" value="1"/>
</dbReference>